<evidence type="ECO:0000256" key="11">
    <source>
        <dbReference type="HAMAP-Rule" id="MF_00952"/>
    </source>
</evidence>
<reference evidence="15 16" key="1">
    <citation type="submission" date="2024-09" db="EMBL/GenBank/DDBJ databases">
        <authorList>
            <person name="Sun Q."/>
            <person name="Mori K."/>
        </authorList>
    </citation>
    <scope>NUCLEOTIDE SEQUENCE [LARGE SCALE GENOMIC DNA]</scope>
    <source>
        <strain evidence="15 16">ATCC 51285</strain>
    </source>
</reference>
<feature type="site" description="Interaction with DNA" evidence="11">
    <location>
        <position position="188"/>
    </location>
</feature>
<dbReference type="InterPro" id="IPR049330">
    <property type="entry name" value="TOP1_Znf"/>
</dbReference>
<dbReference type="EMBL" id="JBHLZN010000001">
    <property type="protein sequence ID" value="MFB9885662.1"/>
    <property type="molecule type" value="Genomic_DNA"/>
</dbReference>
<evidence type="ECO:0000256" key="4">
    <source>
        <dbReference type="ARBA" id="ARBA00022737"/>
    </source>
</evidence>
<evidence type="ECO:0000256" key="3">
    <source>
        <dbReference type="ARBA" id="ARBA00022723"/>
    </source>
</evidence>
<keyword evidence="5" id="KW-0863">Zinc-finger</keyword>
<dbReference type="HAMAP" id="MF_00952">
    <property type="entry name" value="Topoisom_1_prok"/>
    <property type="match status" value="1"/>
</dbReference>
<evidence type="ECO:0000256" key="12">
    <source>
        <dbReference type="SAM" id="MobiDB-lite"/>
    </source>
</evidence>
<dbReference type="InterPro" id="IPR000380">
    <property type="entry name" value="Topo_IA"/>
</dbReference>
<protein>
    <recommendedName>
        <fullName evidence="11">DNA topoisomerase 1</fullName>
        <ecNumber evidence="11">5.6.2.1</ecNumber>
    </recommendedName>
    <alternativeName>
        <fullName evidence="11">DNA topoisomerase I</fullName>
    </alternativeName>
</protein>
<evidence type="ECO:0000256" key="5">
    <source>
        <dbReference type="ARBA" id="ARBA00022771"/>
    </source>
</evidence>
<evidence type="ECO:0000259" key="14">
    <source>
        <dbReference type="PROSITE" id="PS52039"/>
    </source>
</evidence>
<evidence type="ECO:0000256" key="9">
    <source>
        <dbReference type="ARBA" id="ARBA00023125"/>
    </source>
</evidence>
<keyword evidence="6" id="KW-0862">Zinc</keyword>
<dbReference type="Gene3D" id="3.30.65.10">
    <property type="entry name" value="Bacterial Topoisomerase I, domain 1"/>
    <property type="match status" value="3"/>
</dbReference>
<dbReference type="PROSITE" id="PS50880">
    <property type="entry name" value="TOPRIM"/>
    <property type="match status" value="1"/>
</dbReference>
<dbReference type="InterPro" id="IPR023405">
    <property type="entry name" value="Topo_IA_core_domain"/>
</dbReference>
<dbReference type="EC" id="5.6.2.1" evidence="11"/>
<dbReference type="SUPFAM" id="SSF57783">
    <property type="entry name" value="Zinc beta-ribbon"/>
    <property type="match status" value="3"/>
</dbReference>
<dbReference type="PRINTS" id="PR00417">
    <property type="entry name" value="PRTPISMRASEI"/>
</dbReference>
<sequence>MGKVLVIVESPAKAKTINKYLGSDYIVKSSVGHIRDLPTSGSAKPVDAKQRAQEAARTRKMSAVEKAAYKERKAHEQLVARMGVDPENNWSAHYEILPGKEKVVEELKRLAKDADAIYLATDLDREGEAIAWHLREAIGGDDSRYRRVVFNEITKNAIKQAFENPGQLDMHRVQAQQARRFLDRVVGYMVSPLLWAKIARGLSAGRVQSVAVRLIVEREREIRAFVPEEYWQVAAQLQAGKEQIKFEVTRQGDQAFRPLNQQDTEAALAKLRQASFRLVEREDKPTQSRPNAPFITSTLQQAASTRLGFGVKKTMMLAQRLYEAGYITYMRTDSTNLSAEAVEACREYIGKTFGQDYLPEQAQTYSSKEGAQEAHEAIRPSDVSVKATQLAGMERDAERLYDLIWRQFVACQMPPAKYLSTSLLVQAAEFELRARGRILLFDGYTKVLPAIAKKDEDLTLPDIQAGTTLNLQELLPSQHFTKPAPRYTEASLVKELEKRAIGRPSTYAAIISTIQERGYVQVQNRRFYAEKIGDIVTDRLVESFPDLMDYNFTAKMETLLDDVASGRQVWLDLLNAFYNDFSRKLTAANDDEHGMRANSPTSTDIACPQCGREMLIRTGSTGVFLGCSGYALPPKERCKATLNLTPGDEVVSVDADDEEESRLLRSRKRCRLCGTAMESYLIDAGRKLHVCGNNPDCAGFEVEQGQFKLKGYDGPLIECDKCGADMQLKTGRFGKYFGCTSDTCSNTRKLLKNGEAAPPKMEPVPMPELRCQKVDDHYVLRDGATGLFLAASQFPKNRETRAPFILELLPHKDEIDPKYHFLLEAPSKDPEGNLAMVRFSRKTKEQYVMTEVNGKATGWKAYYQNGKWVVS</sequence>
<dbReference type="InterPro" id="IPR006171">
    <property type="entry name" value="TOPRIM_dom"/>
</dbReference>
<dbReference type="Pfam" id="PF01131">
    <property type="entry name" value="Topoisom_bac"/>
    <property type="match status" value="1"/>
</dbReference>
<dbReference type="Gene3D" id="1.10.290.10">
    <property type="entry name" value="Topoisomerase I, domain 4"/>
    <property type="match status" value="1"/>
</dbReference>
<accession>A0ABV5Z8U2</accession>
<dbReference type="InterPro" id="IPR013824">
    <property type="entry name" value="Topo_IA_cen_sub1"/>
</dbReference>
<dbReference type="InterPro" id="IPR028612">
    <property type="entry name" value="Topoisom_1_IA"/>
</dbReference>
<dbReference type="Gene3D" id="2.20.25.10">
    <property type="match status" value="1"/>
</dbReference>
<feature type="domain" description="Toprim" evidence="13">
    <location>
        <begin position="3"/>
        <end position="153"/>
    </location>
</feature>
<comment type="function">
    <text evidence="11">Releases the supercoiling and torsional tension of DNA, which is introduced during the DNA replication and transcription, by transiently cleaving and rejoining one strand of the DNA duplex. Introduces a single-strand break via transesterification at a target site in duplex DNA. The scissile phosphodiester is attacked by the catalytic tyrosine of the enzyme, resulting in the formation of a DNA-(5'-phosphotyrosyl)-enzyme intermediate and the expulsion of a 3'-OH DNA strand. The free DNA strand then undergoes passage around the unbroken strand, thus removing DNA supercoils. Finally, in the religation step, the DNA 3'-OH attacks the covalent intermediate to expel the active-site tyrosine and restore the DNA phosphodiester backbone.</text>
</comment>
<feature type="region of interest" description="Interaction with DNA" evidence="11">
    <location>
        <begin position="203"/>
        <end position="208"/>
    </location>
</feature>
<keyword evidence="4" id="KW-0677">Repeat</keyword>
<comment type="caution">
    <text evidence="15">The sequence shown here is derived from an EMBL/GenBank/DDBJ whole genome shotgun (WGS) entry which is preliminary data.</text>
</comment>
<feature type="site" description="Interaction with DNA" evidence="11">
    <location>
        <position position="517"/>
    </location>
</feature>
<keyword evidence="9 11" id="KW-0238">DNA-binding</keyword>
<dbReference type="InterPro" id="IPR013263">
    <property type="entry name" value="TopoI_Znr_bac"/>
</dbReference>
<dbReference type="PROSITE" id="PS52039">
    <property type="entry name" value="TOPO_IA_2"/>
    <property type="match status" value="1"/>
</dbReference>
<dbReference type="Pfam" id="PF08272">
    <property type="entry name" value="Zn_Ribbon_Topo"/>
    <property type="match status" value="2"/>
</dbReference>
<dbReference type="PANTHER" id="PTHR42785">
    <property type="entry name" value="DNA TOPOISOMERASE, TYPE IA, CORE"/>
    <property type="match status" value="1"/>
</dbReference>
<keyword evidence="10 11" id="KW-0413">Isomerase</keyword>
<feature type="site" description="Interaction with DNA" evidence="11">
    <location>
        <position position="195"/>
    </location>
</feature>
<feature type="site" description="Interaction with DNA" evidence="11">
    <location>
        <position position="179"/>
    </location>
</feature>
<dbReference type="Pfam" id="PF01396">
    <property type="entry name" value="Zn_ribbon_Top1"/>
    <property type="match status" value="2"/>
</dbReference>
<evidence type="ECO:0000256" key="10">
    <source>
        <dbReference type="ARBA" id="ARBA00023235"/>
    </source>
</evidence>
<dbReference type="CDD" id="cd03363">
    <property type="entry name" value="TOPRIM_TopoIA_TopoI"/>
    <property type="match status" value="1"/>
</dbReference>
<dbReference type="Pfam" id="PF01751">
    <property type="entry name" value="Toprim"/>
    <property type="match status" value="1"/>
</dbReference>
<dbReference type="Gene3D" id="2.70.20.10">
    <property type="entry name" value="Topoisomerase I, domain 3"/>
    <property type="match status" value="1"/>
</dbReference>
<dbReference type="RefSeq" id="WP_027313742.1">
    <property type="nucleotide sequence ID" value="NZ_JAUESS010000005.1"/>
</dbReference>
<dbReference type="InterPro" id="IPR013497">
    <property type="entry name" value="Topo_IA_cen"/>
</dbReference>
<organism evidence="15 16">
    <name type="scientific">Balneatrix alpica</name>
    <dbReference type="NCBI Taxonomy" id="75684"/>
    <lineage>
        <taxon>Bacteria</taxon>
        <taxon>Pseudomonadati</taxon>
        <taxon>Pseudomonadota</taxon>
        <taxon>Gammaproteobacteria</taxon>
        <taxon>Oceanospirillales</taxon>
        <taxon>Balneatrichaceae</taxon>
        <taxon>Balneatrix</taxon>
    </lineage>
</organism>
<evidence type="ECO:0000313" key="16">
    <source>
        <dbReference type="Proteomes" id="UP001589628"/>
    </source>
</evidence>
<evidence type="ECO:0000256" key="7">
    <source>
        <dbReference type="ARBA" id="ARBA00022842"/>
    </source>
</evidence>
<dbReference type="InterPro" id="IPR034149">
    <property type="entry name" value="TOPRIM_TopoI"/>
</dbReference>
<dbReference type="InterPro" id="IPR003601">
    <property type="entry name" value="Topo_IA_2"/>
</dbReference>
<evidence type="ECO:0000313" key="15">
    <source>
        <dbReference type="EMBL" id="MFB9885662.1"/>
    </source>
</evidence>
<dbReference type="Gene3D" id="1.10.460.10">
    <property type="entry name" value="Topoisomerase I, domain 2"/>
    <property type="match status" value="1"/>
</dbReference>
<dbReference type="SUPFAM" id="SSF56712">
    <property type="entry name" value="Prokaryotic type I DNA topoisomerase"/>
    <property type="match status" value="1"/>
</dbReference>
<feature type="site" description="Interaction with DNA" evidence="11">
    <location>
        <position position="331"/>
    </location>
</feature>
<dbReference type="SMART" id="SM00493">
    <property type="entry name" value="TOPRIM"/>
    <property type="match status" value="1"/>
</dbReference>
<comment type="subunit">
    <text evidence="11">Monomer.</text>
</comment>
<dbReference type="InterPro" id="IPR013826">
    <property type="entry name" value="Topo_IA_cen_sub3"/>
</dbReference>
<dbReference type="InterPro" id="IPR013825">
    <property type="entry name" value="Topo_IA_cen_sub2"/>
</dbReference>
<evidence type="ECO:0000256" key="6">
    <source>
        <dbReference type="ARBA" id="ARBA00022833"/>
    </source>
</evidence>
<keyword evidence="7" id="KW-0460">Magnesium</keyword>
<dbReference type="InterPro" id="IPR023406">
    <property type="entry name" value="Topo_IA_AS"/>
</dbReference>
<keyword evidence="8 11" id="KW-0799">Topoisomerase</keyword>
<dbReference type="Gene3D" id="3.40.50.140">
    <property type="match status" value="1"/>
</dbReference>
<feature type="site" description="Interaction with DNA" evidence="11">
    <location>
        <position position="180"/>
    </location>
</feature>
<feature type="site" description="Interaction with DNA" evidence="11">
    <location>
        <position position="183"/>
    </location>
</feature>
<feature type="region of interest" description="Disordered" evidence="12">
    <location>
        <begin position="38"/>
        <end position="60"/>
    </location>
</feature>
<dbReference type="NCBIfam" id="TIGR01051">
    <property type="entry name" value="topA_bact"/>
    <property type="match status" value="1"/>
</dbReference>
<dbReference type="InterPro" id="IPR013498">
    <property type="entry name" value="Topo_IA_Znf"/>
</dbReference>
<comment type="similarity">
    <text evidence="2 11">Belongs to the type IA topoisomerase family.</text>
</comment>
<feature type="domain" description="Topo IA-type catalytic" evidence="14">
    <location>
        <begin position="169"/>
        <end position="586"/>
    </location>
</feature>
<feature type="site" description="Interaction with DNA" evidence="11">
    <location>
        <position position="33"/>
    </location>
</feature>
<proteinExistence type="inferred from homology"/>
<dbReference type="CDD" id="cd00186">
    <property type="entry name" value="TOP1Ac"/>
    <property type="match status" value="1"/>
</dbReference>
<comment type="catalytic activity">
    <reaction evidence="1 11">
        <text>ATP-independent breakage of single-stranded DNA, followed by passage and rejoining.</text>
        <dbReference type="EC" id="5.6.2.1"/>
    </reaction>
</comment>
<dbReference type="GO" id="GO:0003917">
    <property type="term" value="F:DNA topoisomerase type I (single strand cut, ATP-independent) activity"/>
    <property type="evidence" value="ECO:0007669"/>
    <property type="project" value="UniProtKB-EC"/>
</dbReference>
<evidence type="ECO:0000259" key="13">
    <source>
        <dbReference type="PROSITE" id="PS50880"/>
    </source>
</evidence>
<keyword evidence="3" id="KW-0479">Metal-binding</keyword>
<evidence type="ECO:0000256" key="2">
    <source>
        <dbReference type="ARBA" id="ARBA00009446"/>
    </source>
</evidence>
<dbReference type="InterPro" id="IPR005733">
    <property type="entry name" value="TopoI_bac-type"/>
</dbReference>
<dbReference type="Proteomes" id="UP001589628">
    <property type="component" value="Unassembled WGS sequence"/>
</dbReference>
<dbReference type="Pfam" id="PF21372">
    <property type="entry name" value="Zn_ribbon_bTOP1"/>
    <property type="match status" value="1"/>
</dbReference>
<dbReference type="InterPro" id="IPR003602">
    <property type="entry name" value="Topo_IA_DNA-bd_dom"/>
</dbReference>
<dbReference type="PROSITE" id="PS00396">
    <property type="entry name" value="TOPO_IA_1"/>
    <property type="match status" value="1"/>
</dbReference>
<dbReference type="PANTHER" id="PTHR42785:SF1">
    <property type="entry name" value="DNA TOPOISOMERASE"/>
    <property type="match status" value="1"/>
</dbReference>
<feature type="compositionally biased region" description="Basic and acidic residues" evidence="12">
    <location>
        <begin position="46"/>
        <end position="57"/>
    </location>
</feature>
<name>A0ABV5Z8U2_9GAMM</name>
<dbReference type="SMART" id="SM00436">
    <property type="entry name" value="TOP1Bc"/>
    <property type="match status" value="1"/>
</dbReference>
<evidence type="ECO:0000256" key="1">
    <source>
        <dbReference type="ARBA" id="ARBA00000213"/>
    </source>
</evidence>
<feature type="active site" description="O-(5'-phospho-DNA)-tyrosine intermediate" evidence="11">
    <location>
        <position position="329"/>
    </location>
</feature>
<gene>
    <name evidence="11 15" type="primary">topA</name>
    <name evidence="15" type="ORF">ACFFLH_04480</name>
</gene>
<dbReference type="SMART" id="SM00437">
    <property type="entry name" value="TOP1Ac"/>
    <property type="match status" value="1"/>
</dbReference>
<keyword evidence="16" id="KW-1185">Reference proteome</keyword>
<evidence type="ECO:0000256" key="8">
    <source>
        <dbReference type="ARBA" id="ARBA00023029"/>
    </source>
</evidence>